<keyword evidence="8" id="KW-1185">Reference proteome</keyword>
<dbReference type="GO" id="GO:0046872">
    <property type="term" value="F:metal ion binding"/>
    <property type="evidence" value="ECO:0007669"/>
    <property type="project" value="UniProtKB-KW"/>
</dbReference>
<sequence length="120" mass="13189">CWKCHGQEGRGDGPSAATLTDSNDQPIRPYNFAAGTRFKCGETNQDLYKIFMTGLDGTPMPSFADLIKPEEAWDLVHYLRTLQVTHDSRELTLWKSTKEGAEIVKAATITGTPTGSGIKQ</sequence>
<comment type="caution">
    <text evidence="7">The sequence shown here is derived from an EMBL/GenBank/DDBJ whole genome shotgun (WGS) entry which is preliminary data.</text>
</comment>
<accession>A0A7V8SZ47</accession>
<dbReference type="InterPro" id="IPR009056">
    <property type="entry name" value="Cyt_c-like_dom"/>
</dbReference>
<evidence type="ECO:0000256" key="1">
    <source>
        <dbReference type="ARBA" id="ARBA00022617"/>
    </source>
</evidence>
<evidence type="ECO:0000313" key="8">
    <source>
        <dbReference type="Proteomes" id="UP000567293"/>
    </source>
</evidence>
<dbReference type="GO" id="GO:0009055">
    <property type="term" value="F:electron transfer activity"/>
    <property type="evidence" value="ECO:0007669"/>
    <property type="project" value="InterPro"/>
</dbReference>
<organism evidence="7 8">
    <name type="scientific">Candidatus Acidiferrum panamense</name>
    <dbReference type="NCBI Taxonomy" id="2741543"/>
    <lineage>
        <taxon>Bacteria</taxon>
        <taxon>Pseudomonadati</taxon>
        <taxon>Acidobacteriota</taxon>
        <taxon>Terriglobia</taxon>
        <taxon>Candidatus Acidiferrales</taxon>
        <taxon>Candidatus Acidiferrum</taxon>
    </lineage>
</organism>
<dbReference type="AlphaFoldDB" id="A0A7V8SZ47"/>
<evidence type="ECO:0000256" key="4">
    <source>
        <dbReference type="PROSITE-ProRule" id="PRU00433"/>
    </source>
</evidence>
<dbReference type="GO" id="GO:0020037">
    <property type="term" value="F:heme binding"/>
    <property type="evidence" value="ECO:0007669"/>
    <property type="project" value="InterPro"/>
</dbReference>
<evidence type="ECO:0000256" key="2">
    <source>
        <dbReference type="ARBA" id="ARBA00022723"/>
    </source>
</evidence>
<dbReference type="PROSITE" id="PS51007">
    <property type="entry name" value="CYTC"/>
    <property type="match status" value="1"/>
</dbReference>
<feature type="domain" description="Cytochrome c" evidence="6">
    <location>
        <begin position="1"/>
        <end position="83"/>
    </location>
</feature>
<protein>
    <submittedName>
        <fullName evidence="7">Cytochrome c</fullName>
    </submittedName>
</protein>
<evidence type="ECO:0000259" key="6">
    <source>
        <dbReference type="PROSITE" id="PS51007"/>
    </source>
</evidence>
<feature type="compositionally biased region" description="Basic and acidic residues" evidence="5">
    <location>
        <begin position="1"/>
        <end position="11"/>
    </location>
</feature>
<proteinExistence type="predicted"/>
<dbReference type="InterPro" id="IPR036909">
    <property type="entry name" value="Cyt_c-like_dom_sf"/>
</dbReference>
<keyword evidence="2 4" id="KW-0479">Metal-binding</keyword>
<evidence type="ECO:0000313" key="7">
    <source>
        <dbReference type="EMBL" id="MBA0087733.1"/>
    </source>
</evidence>
<dbReference type="EMBL" id="JACDQQ010002154">
    <property type="protein sequence ID" value="MBA0087733.1"/>
    <property type="molecule type" value="Genomic_DNA"/>
</dbReference>
<dbReference type="SUPFAM" id="SSF46626">
    <property type="entry name" value="Cytochrome c"/>
    <property type="match status" value="1"/>
</dbReference>
<evidence type="ECO:0000256" key="3">
    <source>
        <dbReference type="ARBA" id="ARBA00023004"/>
    </source>
</evidence>
<gene>
    <name evidence="7" type="ORF">HRJ53_22335</name>
</gene>
<keyword evidence="1 4" id="KW-0349">Heme</keyword>
<evidence type="ECO:0000256" key="5">
    <source>
        <dbReference type="SAM" id="MobiDB-lite"/>
    </source>
</evidence>
<feature type="non-terminal residue" evidence="7">
    <location>
        <position position="1"/>
    </location>
</feature>
<feature type="region of interest" description="Disordered" evidence="5">
    <location>
        <begin position="1"/>
        <end position="24"/>
    </location>
</feature>
<dbReference type="Gene3D" id="1.10.760.10">
    <property type="entry name" value="Cytochrome c-like domain"/>
    <property type="match status" value="1"/>
</dbReference>
<name>A0A7V8SZ47_9BACT</name>
<dbReference type="Proteomes" id="UP000567293">
    <property type="component" value="Unassembled WGS sequence"/>
</dbReference>
<keyword evidence="3 4" id="KW-0408">Iron</keyword>
<reference evidence="7" key="1">
    <citation type="submission" date="2020-06" db="EMBL/GenBank/DDBJ databases">
        <title>Legume-microbial interactions unlock mineral nutrients during tropical forest succession.</title>
        <authorList>
            <person name="Epihov D.Z."/>
        </authorList>
    </citation>
    <scope>NUCLEOTIDE SEQUENCE [LARGE SCALE GENOMIC DNA]</scope>
    <source>
        <strain evidence="7">Pan2503</strain>
    </source>
</reference>
<dbReference type="Pfam" id="PF00034">
    <property type="entry name" value="Cytochrom_C"/>
    <property type="match status" value="1"/>
</dbReference>